<dbReference type="SUPFAM" id="SSF54631">
    <property type="entry name" value="CBS-domain pair"/>
    <property type="match status" value="1"/>
</dbReference>
<keyword evidence="3" id="KW-1185">Reference proteome</keyword>
<accession>A0A7H1BK68</accession>
<evidence type="ECO:0000313" key="3">
    <source>
        <dbReference type="Proteomes" id="UP000516428"/>
    </source>
</evidence>
<sequence length="123" mass="12911">MYPRPARNTAPAAVDPLDHAGPQVWDAMTVEVALSLMAAARTRHLVICDEDGLRTGRVTLAGLTAVRESPRYSDRTRLRDIVAGSASFPPALHTGSGLGDRNRTAPPEPATQGRTAGLLAGTG</sequence>
<evidence type="ECO:0000256" key="1">
    <source>
        <dbReference type="SAM" id="MobiDB-lite"/>
    </source>
</evidence>
<dbReference type="KEGG" id="sxn:IAG42_35280"/>
<organism evidence="2 3">
    <name type="scientific">Streptomyces xanthii</name>
    <dbReference type="NCBI Taxonomy" id="2768069"/>
    <lineage>
        <taxon>Bacteria</taxon>
        <taxon>Bacillati</taxon>
        <taxon>Actinomycetota</taxon>
        <taxon>Actinomycetes</taxon>
        <taxon>Kitasatosporales</taxon>
        <taxon>Streptomycetaceae</taxon>
        <taxon>Streptomyces</taxon>
    </lineage>
</organism>
<dbReference type="EMBL" id="CP061281">
    <property type="protein sequence ID" value="QNS09123.1"/>
    <property type="molecule type" value="Genomic_DNA"/>
</dbReference>
<reference evidence="2 3" key="1">
    <citation type="submission" date="2020-09" db="EMBL/GenBank/DDBJ databases">
        <title>A novel species.</title>
        <authorList>
            <person name="Gao J."/>
        </authorList>
    </citation>
    <scope>NUCLEOTIDE SEQUENCE [LARGE SCALE GENOMIC DNA]</scope>
    <source>
        <strain evidence="2 3">CRXT-Y-14</strain>
    </source>
</reference>
<name>A0A7H1BK68_9ACTN</name>
<proteinExistence type="predicted"/>
<dbReference type="Proteomes" id="UP000516428">
    <property type="component" value="Chromosome"/>
</dbReference>
<feature type="region of interest" description="Disordered" evidence="1">
    <location>
        <begin position="89"/>
        <end position="123"/>
    </location>
</feature>
<dbReference type="AlphaFoldDB" id="A0A7H1BK68"/>
<gene>
    <name evidence="2" type="ORF">IAG42_35280</name>
</gene>
<dbReference type="InterPro" id="IPR046342">
    <property type="entry name" value="CBS_dom_sf"/>
</dbReference>
<evidence type="ECO:0000313" key="2">
    <source>
        <dbReference type="EMBL" id="QNS09123.1"/>
    </source>
</evidence>
<protein>
    <submittedName>
        <fullName evidence="2">CBS domain-containing protein</fullName>
    </submittedName>
</protein>